<gene>
    <name evidence="2" type="ORF">SAMN05216361_2564</name>
</gene>
<organism evidence="2 3">
    <name type="scientific">Marisediminitalea aggregata</name>
    <dbReference type="NCBI Taxonomy" id="634436"/>
    <lineage>
        <taxon>Bacteria</taxon>
        <taxon>Pseudomonadati</taxon>
        <taxon>Pseudomonadota</taxon>
        <taxon>Gammaproteobacteria</taxon>
        <taxon>Alteromonadales</taxon>
        <taxon>Alteromonadaceae</taxon>
        <taxon>Marisediminitalea</taxon>
    </lineage>
</organism>
<sequence>MLKIIVLLPLVLSLIWVGYLKVNQYSLADGKQGFKYIFIFSSVVALFFTFMYFVTQ</sequence>
<keyword evidence="3" id="KW-1185">Reference proteome</keyword>
<dbReference type="AlphaFoldDB" id="A0A1M5L8G1"/>
<proteinExistence type="predicted"/>
<dbReference type="STRING" id="634436.SAMN05216361_2564"/>
<reference evidence="3" key="1">
    <citation type="submission" date="2016-11" db="EMBL/GenBank/DDBJ databases">
        <authorList>
            <person name="Varghese N."/>
            <person name="Submissions S."/>
        </authorList>
    </citation>
    <scope>NUCLEOTIDE SEQUENCE [LARGE SCALE GENOMIC DNA]</scope>
    <source>
        <strain evidence="3">CGMCC 1.8995</strain>
    </source>
</reference>
<evidence type="ECO:0000313" key="3">
    <source>
        <dbReference type="Proteomes" id="UP000184520"/>
    </source>
</evidence>
<accession>A0A1M5L8G1</accession>
<dbReference type="Proteomes" id="UP000184520">
    <property type="component" value="Unassembled WGS sequence"/>
</dbReference>
<evidence type="ECO:0000256" key="1">
    <source>
        <dbReference type="SAM" id="Phobius"/>
    </source>
</evidence>
<keyword evidence="1" id="KW-0812">Transmembrane</keyword>
<keyword evidence="1" id="KW-0472">Membrane</keyword>
<dbReference type="RefSeq" id="WP_175555808.1">
    <property type="nucleotide sequence ID" value="NZ_FQWD01000004.1"/>
</dbReference>
<protein>
    <submittedName>
        <fullName evidence="2">Uncharacterized protein</fullName>
    </submittedName>
</protein>
<evidence type="ECO:0000313" key="2">
    <source>
        <dbReference type="EMBL" id="SHG61225.1"/>
    </source>
</evidence>
<name>A0A1M5L8G1_9ALTE</name>
<keyword evidence="1" id="KW-1133">Transmembrane helix</keyword>
<feature type="transmembrane region" description="Helical" evidence="1">
    <location>
        <begin position="36"/>
        <end position="54"/>
    </location>
</feature>
<dbReference type="EMBL" id="FQWD01000004">
    <property type="protein sequence ID" value="SHG61225.1"/>
    <property type="molecule type" value="Genomic_DNA"/>
</dbReference>